<dbReference type="EMBL" id="LT934425">
    <property type="protein sequence ID" value="SOH03494.1"/>
    <property type="molecule type" value="Genomic_DNA"/>
</dbReference>
<name>Q1Q1K1_KUEST</name>
<evidence type="ECO:0000259" key="1">
    <source>
        <dbReference type="Pfam" id="PF01048"/>
    </source>
</evidence>
<dbReference type="AlphaFoldDB" id="Q1Q1K1"/>
<dbReference type="Gene3D" id="3.40.50.1580">
    <property type="entry name" value="Nucleoside phosphorylase domain"/>
    <property type="match status" value="1"/>
</dbReference>
<dbReference type="CDD" id="cd17877">
    <property type="entry name" value="NP_MTAN-like"/>
    <property type="match status" value="1"/>
</dbReference>
<keyword evidence="2" id="KW-0326">Glycosidase</keyword>
<sequence length="257" mass="28521">MIVIFFALSREIVSIKSKVNILGKIRFGHITFYHAELYGFPVALIQTGIGQNVSSVLQHLSQQFRIQLVISSGFAGALRPEIDVGDLVIGEKVLYVTDETLGKKAHSSPVISCESSILDVARELSGSPRFKVHYGIIATTNKIIHLSSYKKLLGNTTYAIAVDMESFLIAEQSHNLGIPFIVVRAISDRADEDVAVCENLVNEKGNINVPAVSLYLFKKPYSIFTLKNLRKQAKFASRSLSEFLPDFITQIYNTLLK</sequence>
<proteinExistence type="predicted"/>
<reference evidence="2" key="2">
    <citation type="submission" date="2006-01" db="EMBL/GenBank/DDBJ databases">
        <authorList>
            <person name="Genoscope"/>
        </authorList>
    </citation>
    <scope>NUCLEOTIDE SEQUENCE</scope>
</reference>
<feature type="domain" description="Nucleoside phosphorylase" evidence="1">
    <location>
        <begin position="2"/>
        <end position="194"/>
    </location>
</feature>
<reference evidence="4" key="3">
    <citation type="submission" date="2017-10" db="EMBL/GenBank/DDBJ databases">
        <authorList>
            <person name="Banno H."/>
            <person name="Chua N.-H."/>
        </authorList>
    </citation>
    <scope>NUCLEOTIDE SEQUENCE [LARGE SCALE GENOMIC DNA]</scope>
    <source>
        <strain evidence="4">Kuenenia_mbr1_ru-nijmegen</strain>
    </source>
</reference>
<dbReference type="SUPFAM" id="SSF53167">
    <property type="entry name" value="Purine and uridine phosphorylases"/>
    <property type="match status" value="1"/>
</dbReference>
<protein>
    <submittedName>
        <fullName evidence="3">5'-methylthioadenosine nucleosidase</fullName>
    </submittedName>
    <submittedName>
        <fullName evidence="2">Similar to MTA/SAH nucleosidase</fullName>
        <ecNumber evidence="2">3.2.2.16</ecNumber>
        <ecNumber evidence="2">3.2.2.9</ecNumber>
    </submittedName>
</protein>
<evidence type="ECO:0000313" key="2">
    <source>
        <dbReference type="EMBL" id="CAJ73889.1"/>
    </source>
</evidence>
<dbReference type="Proteomes" id="UP000221734">
    <property type="component" value="Chromosome Kuenenia_stuttgartiensis_MBR1"/>
</dbReference>
<evidence type="ECO:0000313" key="4">
    <source>
        <dbReference type="EMBL" id="SOH03494.1"/>
    </source>
</evidence>
<reference evidence="2" key="1">
    <citation type="journal article" date="2006" name="Nature">
        <title>Deciphering the evolution and metabolism of an anammox bacterium from a community genome.</title>
        <authorList>
            <person name="Strous M."/>
            <person name="Pelletier E."/>
            <person name="Mangenot S."/>
            <person name="Rattei T."/>
            <person name="Lehner A."/>
            <person name="Taylor M.W."/>
            <person name="Horn M."/>
            <person name="Daims H."/>
            <person name="Bartol-Mavel D."/>
            <person name="Wincker P."/>
            <person name="Barbe V."/>
            <person name="Fonknechten N."/>
            <person name="Vallenet D."/>
            <person name="Segurens B."/>
            <person name="Schenowitz-Truong C."/>
            <person name="Medigue C."/>
            <person name="Collingro A."/>
            <person name="Snel B."/>
            <person name="Dutilh B.E."/>
            <person name="OpDenCamp H.J.M."/>
            <person name="vanDerDrift C."/>
            <person name="Cirpus I."/>
            <person name="vanDePas-Schoonen K.T."/>
            <person name="Harhangi H.R."/>
            <person name="vanNiftrik L."/>
            <person name="Schmid M."/>
            <person name="Keltjens J."/>
            <person name="vanDeVossenberg J."/>
            <person name="Kartal B."/>
            <person name="Meier H."/>
            <person name="Frishman D."/>
            <person name="Huynen M.A."/>
            <person name="Mewes H."/>
            <person name="Weissenbach J."/>
            <person name="Jetten M.S.M."/>
            <person name="Wagner M."/>
            <person name="LePaslier D."/>
        </authorList>
    </citation>
    <scope>NUCLEOTIDE SEQUENCE</scope>
</reference>
<dbReference type="GO" id="GO:0005829">
    <property type="term" value="C:cytosol"/>
    <property type="evidence" value="ECO:0007669"/>
    <property type="project" value="TreeGrafter"/>
</dbReference>
<dbReference type="GO" id="GO:0009116">
    <property type="term" value="P:nucleoside metabolic process"/>
    <property type="evidence" value="ECO:0007669"/>
    <property type="project" value="InterPro"/>
</dbReference>
<dbReference type="EMBL" id="CT573071">
    <property type="protein sequence ID" value="CAJ73889.1"/>
    <property type="molecule type" value="Genomic_DNA"/>
</dbReference>
<dbReference type="InterPro" id="IPR035994">
    <property type="entry name" value="Nucleoside_phosphorylase_sf"/>
</dbReference>
<dbReference type="KEGG" id="kst:KSMBR1_0983"/>
<dbReference type="Pfam" id="PF01048">
    <property type="entry name" value="PNP_UDP_1"/>
    <property type="match status" value="1"/>
</dbReference>
<dbReference type="GO" id="GO:0008930">
    <property type="term" value="F:methylthioadenosine nucleosidase activity"/>
    <property type="evidence" value="ECO:0007669"/>
    <property type="project" value="UniProtKB-EC"/>
</dbReference>
<dbReference type="Proteomes" id="UP000501926">
    <property type="component" value="Chromosome"/>
</dbReference>
<dbReference type="GO" id="GO:0008782">
    <property type="term" value="F:adenosylhomocysteine nucleosidase activity"/>
    <property type="evidence" value="ECO:0007669"/>
    <property type="project" value="UniProtKB-EC"/>
</dbReference>
<reference evidence="3 6" key="5">
    <citation type="submission" date="2020-02" db="EMBL/GenBank/DDBJ databases">
        <title>Newly sequenced genome of strain CSTR1 showed variability in Candidatus Kuenenia stuttgartiensis genomes.</title>
        <authorList>
            <person name="Ding C."/>
            <person name="Adrian L."/>
        </authorList>
    </citation>
    <scope>NUCLEOTIDE SEQUENCE [LARGE SCALE GENOMIC DNA]</scope>
    <source>
        <strain evidence="3 6">CSTR1</strain>
    </source>
</reference>
<reference evidence="5" key="4">
    <citation type="submission" date="2017-10" db="EMBL/GenBank/DDBJ databases">
        <authorList>
            <person name="Frank J."/>
        </authorList>
    </citation>
    <scope>NUCLEOTIDE SEQUENCE [LARGE SCALE GENOMIC DNA]</scope>
</reference>
<gene>
    <name evidence="2" type="primary">mtnA</name>
    <name evidence="3" type="ORF">KsCSTR_15350</name>
    <name evidence="4" type="ORF">KSMBR1_0983</name>
    <name evidence="2" type="ORF">kuste3132</name>
</gene>
<evidence type="ECO:0000313" key="5">
    <source>
        <dbReference type="Proteomes" id="UP000221734"/>
    </source>
</evidence>
<dbReference type="PANTHER" id="PTHR46832:SF1">
    <property type="entry name" value="5'-METHYLTHIOADENOSINE_S-ADENOSYLHOMOCYSTEINE NUCLEOSIDASE"/>
    <property type="match status" value="1"/>
</dbReference>
<evidence type="ECO:0000313" key="3">
    <source>
        <dbReference type="EMBL" id="QII10914.1"/>
    </source>
</evidence>
<dbReference type="GO" id="GO:0019284">
    <property type="term" value="P:L-methionine salvage from S-adenosylmethionine"/>
    <property type="evidence" value="ECO:0007669"/>
    <property type="project" value="TreeGrafter"/>
</dbReference>
<organism evidence="2">
    <name type="scientific">Kuenenia stuttgartiensis</name>
    <dbReference type="NCBI Taxonomy" id="174633"/>
    <lineage>
        <taxon>Bacteria</taxon>
        <taxon>Pseudomonadati</taxon>
        <taxon>Planctomycetota</taxon>
        <taxon>Candidatus Brocadiia</taxon>
        <taxon>Candidatus Brocadiales</taxon>
        <taxon>Candidatus Brocadiaceae</taxon>
        <taxon>Candidatus Kuenenia</taxon>
    </lineage>
</organism>
<dbReference type="InterPro" id="IPR000845">
    <property type="entry name" value="Nucleoside_phosphorylase_d"/>
</dbReference>
<accession>Q1Q1K1</accession>
<dbReference type="EC" id="3.2.2.16" evidence="2"/>
<evidence type="ECO:0000313" key="6">
    <source>
        <dbReference type="Proteomes" id="UP000501926"/>
    </source>
</evidence>
<dbReference type="OrthoDB" id="261107at2"/>
<dbReference type="PANTHER" id="PTHR46832">
    <property type="entry name" value="5'-METHYLTHIOADENOSINE/S-ADENOSYLHOMOCYSTEINE NUCLEOSIDASE"/>
    <property type="match status" value="1"/>
</dbReference>
<keyword evidence="5" id="KW-1185">Reference proteome</keyword>
<dbReference type="EMBL" id="CP049055">
    <property type="protein sequence ID" value="QII10914.1"/>
    <property type="molecule type" value="Genomic_DNA"/>
</dbReference>
<keyword evidence="2" id="KW-0378">Hydrolase</keyword>
<dbReference type="EC" id="3.2.2.9" evidence="2"/>
<dbReference type="RefSeq" id="WP_099324322.1">
    <property type="nucleotide sequence ID" value="NZ_CP049055.1"/>
</dbReference>